<dbReference type="EMBL" id="JTHE03000041">
    <property type="protein sequence ID" value="MCM1982479.1"/>
    <property type="molecule type" value="Genomic_DNA"/>
</dbReference>
<evidence type="ECO:0000313" key="14">
    <source>
        <dbReference type="EMBL" id="MCM1982479.1"/>
    </source>
</evidence>
<evidence type="ECO:0000256" key="12">
    <source>
        <dbReference type="HAMAP-Rule" id="MF_00004"/>
    </source>
</evidence>
<comment type="subunit">
    <text evidence="6 12">Homodimer.</text>
</comment>
<dbReference type="GO" id="GO:0003999">
    <property type="term" value="F:adenine phosphoribosyltransferase activity"/>
    <property type="evidence" value="ECO:0007669"/>
    <property type="project" value="UniProtKB-UniRule"/>
</dbReference>
<dbReference type="NCBIfam" id="NF002634">
    <property type="entry name" value="PRK02304.1-3"/>
    <property type="match status" value="1"/>
</dbReference>
<accession>A0ABD4T1G2</accession>
<dbReference type="Gene3D" id="3.40.50.2020">
    <property type="match status" value="1"/>
</dbReference>
<evidence type="ECO:0000256" key="4">
    <source>
        <dbReference type="ARBA" id="ARBA00004659"/>
    </source>
</evidence>
<keyword evidence="9 12" id="KW-0328">Glycosyltransferase</keyword>
<dbReference type="AlphaFoldDB" id="A0ABD4T1G2"/>
<sequence length="170" mass="18661">MDLKALIREIPDFPKPGILFRDITTLLQSPEGLSFVIEQLVHRFDGQGIDYVAGIESRGFLFGTPLACRLSAGFVPVRKPGKLPAEVHSMSYDLEYGTDALEIHQDALRPQSRVLIVDDLLATGGTAQAAAKLVQKTQAQLVGFAFIIELEDLGGRQKLDSHPVMSLIQY</sequence>
<evidence type="ECO:0000256" key="5">
    <source>
        <dbReference type="ARBA" id="ARBA00008391"/>
    </source>
</evidence>
<evidence type="ECO:0000259" key="13">
    <source>
        <dbReference type="Pfam" id="PF00156"/>
    </source>
</evidence>
<keyword evidence="10 12" id="KW-0808">Transferase</keyword>
<dbReference type="InterPro" id="IPR005764">
    <property type="entry name" value="Ade_phspho_trans"/>
</dbReference>
<evidence type="ECO:0000256" key="10">
    <source>
        <dbReference type="ARBA" id="ARBA00022679"/>
    </source>
</evidence>
<dbReference type="EC" id="2.4.2.7" evidence="7 12"/>
<feature type="domain" description="Phosphoribosyltransferase" evidence="13">
    <location>
        <begin position="34"/>
        <end position="162"/>
    </location>
</feature>
<dbReference type="GO" id="GO:0005737">
    <property type="term" value="C:cytoplasm"/>
    <property type="evidence" value="ECO:0007669"/>
    <property type="project" value="UniProtKB-SubCell"/>
</dbReference>
<dbReference type="InterPro" id="IPR000836">
    <property type="entry name" value="PRTase_dom"/>
</dbReference>
<keyword evidence="11 12" id="KW-0660">Purine salvage</keyword>
<evidence type="ECO:0000256" key="2">
    <source>
        <dbReference type="ARBA" id="ARBA00003968"/>
    </source>
</evidence>
<dbReference type="GO" id="GO:0006166">
    <property type="term" value="P:purine ribonucleoside salvage"/>
    <property type="evidence" value="ECO:0007669"/>
    <property type="project" value="UniProtKB-UniRule"/>
</dbReference>
<dbReference type="Pfam" id="PF00156">
    <property type="entry name" value="Pribosyltran"/>
    <property type="match status" value="1"/>
</dbReference>
<evidence type="ECO:0000256" key="6">
    <source>
        <dbReference type="ARBA" id="ARBA00011738"/>
    </source>
</evidence>
<evidence type="ECO:0000256" key="3">
    <source>
        <dbReference type="ARBA" id="ARBA00004496"/>
    </source>
</evidence>
<name>A0ABD4T1G2_9CYAN</name>
<comment type="catalytic activity">
    <reaction evidence="1 12">
        <text>AMP + diphosphate = 5-phospho-alpha-D-ribose 1-diphosphate + adenine</text>
        <dbReference type="Rhea" id="RHEA:16609"/>
        <dbReference type="ChEBI" id="CHEBI:16708"/>
        <dbReference type="ChEBI" id="CHEBI:33019"/>
        <dbReference type="ChEBI" id="CHEBI:58017"/>
        <dbReference type="ChEBI" id="CHEBI:456215"/>
        <dbReference type="EC" id="2.4.2.7"/>
    </reaction>
</comment>
<comment type="similarity">
    <text evidence="5 12">Belongs to the purine/pyrimidine phosphoribosyltransferase family.</text>
</comment>
<keyword evidence="15" id="KW-1185">Reference proteome</keyword>
<comment type="subcellular location">
    <subcellularLocation>
        <location evidence="3 12">Cytoplasm</location>
    </subcellularLocation>
</comment>
<dbReference type="NCBIfam" id="NF002636">
    <property type="entry name" value="PRK02304.1-5"/>
    <property type="match status" value="1"/>
</dbReference>
<dbReference type="GO" id="GO:0044209">
    <property type="term" value="P:AMP salvage"/>
    <property type="evidence" value="ECO:0007669"/>
    <property type="project" value="UniProtKB-UniRule"/>
</dbReference>
<keyword evidence="8 12" id="KW-0963">Cytoplasm</keyword>
<evidence type="ECO:0000313" key="15">
    <source>
        <dbReference type="Proteomes" id="UP000031561"/>
    </source>
</evidence>
<protein>
    <recommendedName>
        <fullName evidence="7 12">Adenine phosphoribosyltransferase</fullName>
        <shortName evidence="12">APRT</shortName>
        <ecNumber evidence="7 12">2.4.2.7</ecNumber>
    </recommendedName>
</protein>
<comment type="function">
    <text evidence="2 12">Catalyzes a salvage reaction resulting in the formation of AMP, that is energically less costly than de novo synthesis.</text>
</comment>
<dbReference type="Proteomes" id="UP000031561">
    <property type="component" value="Unassembled WGS sequence"/>
</dbReference>
<dbReference type="FunFam" id="3.40.50.2020:FF:000004">
    <property type="entry name" value="Adenine phosphoribosyltransferase"/>
    <property type="match status" value="1"/>
</dbReference>
<comment type="caution">
    <text evidence="14">The sequence shown here is derived from an EMBL/GenBank/DDBJ whole genome shotgun (WGS) entry which is preliminary data.</text>
</comment>
<dbReference type="CDD" id="cd06223">
    <property type="entry name" value="PRTases_typeI"/>
    <property type="match status" value="1"/>
</dbReference>
<comment type="pathway">
    <text evidence="4 12">Purine metabolism; AMP biosynthesis via salvage pathway; AMP from adenine: step 1/1.</text>
</comment>
<dbReference type="InterPro" id="IPR050054">
    <property type="entry name" value="UPRTase/APRTase"/>
</dbReference>
<dbReference type="InterPro" id="IPR029057">
    <property type="entry name" value="PRTase-like"/>
</dbReference>
<dbReference type="PANTHER" id="PTHR32315:SF3">
    <property type="entry name" value="ADENINE PHOSPHORIBOSYLTRANSFERASE"/>
    <property type="match status" value="1"/>
</dbReference>
<evidence type="ECO:0000256" key="1">
    <source>
        <dbReference type="ARBA" id="ARBA00000868"/>
    </source>
</evidence>
<reference evidence="14 15" key="1">
    <citation type="journal article" date="2015" name="Genome Announc.">
        <title>Draft Genome Sequence of Filamentous Marine Cyanobacterium Lyngbya confervoides Strain BDU141951.</title>
        <authorList>
            <person name="Chandrababunaidu M.M."/>
            <person name="Sen D."/>
            <person name="Tripathy S."/>
        </authorList>
    </citation>
    <scope>NUCLEOTIDE SEQUENCE [LARGE SCALE GENOMIC DNA]</scope>
    <source>
        <strain evidence="14 15">BDU141951</strain>
    </source>
</reference>
<evidence type="ECO:0000256" key="11">
    <source>
        <dbReference type="ARBA" id="ARBA00022726"/>
    </source>
</evidence>
<dbReference type="SUPFAM" id="SSF53271">
    <property type="entry name" value="PRTase-like"/>
    <property type="match status" value="1"/>
</dbReference>
<evidence type="ECO:0000256" key="7">
    <source>
        <dbReference type="ARBA" id="ARBA00011893"/>
    </source>
</evidence>
<evidence type="ECO:0000256" key="9">
    <source>
        <dbReference type="ARBA" id="ARBA00022676"/>
    </source>
</evidence>
<dbReference type="HAMAP" id="MF_00004">
    <property type="entry name" value="Aden_phosphoribosyltr"/>
    <property type="match status" value="1"/>
</dbReference>
<evidence type="ECO:0000256" key="8">
    <source>
        <dbReference type="ARBA" id="ARBA00022490"/>
    </source>
</evidence>
<dbReference type="NCBIfam" id="TIGR01090">
    <property type="entry name" value="apt"/>
    <property type="match status" value="1"/>
</dbReference>
<proteinExistence type="inferred from homology"/>
<gene>
    <name evidence="12" type="primary">apt</name>
    <name evidence="14" type="ORF">QQ91_0006525</name>
</gene>
<organism evidence="14 15">
    <name type="scientific">Lyngbya confervoides BDU141951</name>
    <dbReference type="NCBI Taxonomy" id="1574623"/>
    <lineage>
        <taxon>Bacteria</taxon>
        <taxon>Bacillati</taxon>
        <taxon>Cyanobacteriota</taxon>
        <taxon>Cyanophyceae</taxon>
        <taxon>Oscillatoriophycideae</taxon>
        <taxon>Oscillatoriales</taxon>
        <taxon>Microcoleaceae</taxon>
        <taxon>Lyngbya</taxon>
    </lineage>
</organism>
<dbReference type="RefSeq" id="WP_166281299.1">
    <property type="nucleotide sequence ID" value="NZ_JTHE03000041.1"/>
</dbReference>
<dbReference type="PANTHER" id="PTHR32315">
    <property type="entry name" value="ADENINE PHOSPHORIBOSYLTRANSFERASE"/>
    <property type="match status" value="1"/>
</dbReference>